<accession>A0ACC3SBR8</accession>
<organism evidence="1 2">
    <name type="scientific">Zalaria obscura</name>
    <dbReference type="NCBI Taxonomy" id="2024903"/>
    <lineage>
        <taxon>Eukaryota</taxon>
        <taxon>Fungi</taxon>
        <taxon>Dikarya</taxon>
        <taxon>Ascomycota</taxon>
        <taxon>Pezizomycotina</taxon>
        <taxon>Dothideomycetes</taxon>
        <taxon>Dothideomycetidae</taxon>
        <taxon>Dothideales</taxon>
        <taxon>Zalariaceae</taxon>
        <taxon>Zalaria</taxon>
    </lineage>
</organism>
<evidence type="ECO:0000313" key="1">
    <source>
        <dbReference type="EMBL" id="KAK8206829.1"/>
    </source>
</evidence>
<comment type="caution">
    <text evidence="1">The sequence shown here is derived from an EMBL/GenBank/DDBJ whole genome shotgun (WGS) entry which is preliminary data.</text>
</comment>
<keyword evidence="2" id="KW-1185">Reference proteome</keyword>
<proteinExistence type="predicted"/>
<dbReference type="Proteomes" id="UP001320706">
    <property type="component" value="Unassembled WGS sequence"/>
</dbReference>
<sequence>MFAARRLYSGAPRAVPASTYRSFQSSARAFVKVGDAIPDVELMEDSPGNKVKIAQELKSGKGLIIGVPAAFSPSCSATHIPGYIKWENLKDAGKVFVVSVNDAFVMKAWAQSLDADGKSGIRFLGDPLLSFTKALDLDFDGTAIFGGPRSKRYALVVEDGKVKEAHVEPDNTGVSESAVEKVLGGAHLQ</sequence>
<evidence type="ECO:0000313" key="2">
    <source>
        <dbReference type="Proteomes" id="UP001320706"/>
    </source>
</evidence>
<gene>
    <name evidence="1" type="ORF">M8818_004664</name>
</gene>
<protein>
    <submittedName>
        <fullName evidence="1">Uncharacterized protein</fullName>
    </submittedName>
</protein>
<name>A0ACC3SBR8_9PEZI</name>
<reference evidence="1" key="1">
    <citation type="submission" date="2024-02" db="EMBL/GenBank/DDBJ databases">
        <title>Metagenome Assembled Genome of Zalaria obscura JY119.</title>
        <authorList>
            <person name="Vighnesh L."/>
            <person name="Jagadeeshwari U."/>
            <person name="Venkata Ramana C."/>
            <person name="Sasikala C."/>
        </authorList>
    </citation>
    <scope>NUCLEOTIDE SEQUENCE</scope>
    <source>
        <strain evidence="1">JY119</strain>
    </source>
</reference>
<dbReference type="EMBL" id="JAMKPW020000022">
    <property type="protein sequence ID" value="KAK8206829.1"/>
    <property type="molecule type" value="Genomic_DNA"/>
</dbReference>